<reference evidence="1" key="1">
    <citation type="submission" date="2021-02" db="EMBL/GenBank/DDBJ databases">
        <authorList>
            <person name="Nowell W R."/>
        </authorList>
    </citation>
    <scope>NUCLEOTIDE SEQUENCE</scope>
</reference>
<dbReference type="OrthoDB" id="10021598at2759"/>
<protein>
    <submittedName>
        <fullName evidence="1">Uncharacterized protein</fullName>
    </submittedName>
</protein>
<dbReference type="EMBL" id="CAJNOM010000432">
    <property type="protein sequence ID" value="CAF1434541.1"/>
    <property type="molecule type" value="Genomic_DNA"/>
</dbReference>
<accession>A0A814RWQ3</accession>
<keyword evidence="4" id="KW-1185">Reference proteome</keyword>
<gene>
    <name evidence="1" type="ORF">BJG266_LOCUS23472</name>
    <name evidence="2" type="ORF">QVE165_LOCUS39184</name>
    <name evidence="3" type="ORF">QVE165_LOCUS39223</name>
</gene>
<dbReference type="PANTHER" id="PTHR36696:SF1">
    <property type="entry name" value="EF-HAND DOMAIN-CONTAINING PROTEIN"/>
    <property type="match status" value="1"/>
</dbReference>
<dbReference type="AlphaFoldDB" id="A0A814RWQ3"/>
<organism evidence="1 5">
    <name type="scientific">Adineta steineri</name>
    <dbReference type="NCBI Taxonomy" id="433720"/>
    <lineage>
        <taxon>Eukaryota</taxon>
        <taxon>Metazoa</taxon>
        <taxon>Spiralia</taxon>
        <taxon>Gnathifera</taxon>
        <taxon>Rotifera</taxon>
        <taxon>Eurotatoria</taxon>
        <taxon>Bdelloidea</taxon>
        <taxon>Adinetida</taxon>
        <taxon>Adinetidae</taxon>
        <taxon>Adineta</taxon>
    </lineage>
</organism>
<dbReference type="Proteomes" id="UP000663877">
    <property type="component" value="Unassembled WGS sequence"/>
</dbReference>
<sequence length="177" mass="21181">MFNNQEKFSIKSNKPYYSNTSFTLTQKASRFWIPFDVKLFETLTPLEYLENYCRVSNRRYTIYKRIFDRHKDFEATLNIENLPDALSDVYMETIDMRLITQVINLLDLSLNIRITFAQFRGIAAFSERYFFHISNRSNDIDPQLAKDIMEILDFSSLEWKLTDIKISLILRDILKFL</sequence>
<comment type="caution">
    <text evidence="1">The sequence shown here is derived from an EMBL/GenBank/DDBJ whole genome shotgun (WGS) entry which is preliminary data.</text>
</comment>
<name>A0A814RWQ3_9BILA</name>
<proteinExistence type="predicted"/>
<evidence type="ECO:0000313" key="4">
    <source>
        <dbReference type="Proteomes" id="UP000663832"/>
    </source>
</evidence>
<dbReference type="EMBL" id="CAJNOI010000156">
    <property type="protein sequence ID" value="CAF1139636.1"/>
    <property type="molecule type" value="Genomic_DNA"/>
</dbReference>
<evidence type="ECO:0000313" key="3">
    <source>
        <dbReference type="EMBL" id="CAF1435099.1"/>
    </source>
</evidence>
<evidence type="ECO:0000313" key="2">
    <source>
        <dbReference type="EMBL" id="CAF1434541.1"/>
    </source>
</evidence>
<evidence type="ECO:0000313" key="1">
    <source>
        <dbReference type="EMBL" id="CAF1139636.1"/>
    </source>
</evidence>
<dbReference type="Proteomes" id="UP000663832">
    <property type="component" value="Unassembled WGS sequence"/>
</dbReference>
<evidence type="ECO:0000313" key="5">
    <source>
        <dbReference type="Proteomes" id="UP000663877"/>
    </source>
</evidence>
<dbReference type="PANTHER" id="PTHR36696">
    <property type="entry name" value="AGAP012002-PA"/>
    <property type="match status" value="1"/>
</dbReference>
<dbReference type="EMBL" id="CAJNOM010000432">
    <property type="protein sequence ID" value="CAF1435099.1"/>
    <property type="molecule type" value="Genomic_DNA"/>
</dbReference>